<reference evidence="5" key="1">
    <citation type="submission" date="2016-10" db="EMBL/GenBank/DDBJ databases">
        <authorList>
            <person name="Varghese N."/>
            <person name="Submissions S."/>
        </authorList>
    </citation>
    <scope>NUCLEOTIDE SEQUENCE [LARGE SCALE GENOMIC DNA]</scope>
    <source>
        <strain evidence="5">CGMCC 1.7655</strain>
    </source>
</reference>
<dbReference type="Gene3D" id="2.40.50.100">
    <property type="match status" value="1"/>
</dbReference>
<dbReference type="NCBIfam" id="TIGR01730">
    <property type="entry name" value="RND_mfp"/>
    <property type="match status" value="1"/>
</dbReference>
<comment type="similarity">
    <text evidence="1">Belongs to the membrane fusion protein (MFP) (TC 8.A.1) family.</text>
</comment>
<dbReference type="Gene3D" id="2.40.420.20">
    <property type="match status" value="1"/>
</dbReference>
<dbReference type="STRING" id="525640.SAMN04487971_101216"/>
<dbReference type="EMBL" id="FNGE01000001">
    <property type="protein sequence ID" value="SDK50891.1"/>
    <property type="molecule type" value="Genomic_DNA"/>
</dbReference>
<dbReference type="InterPro" id="IPR006143">
    <property type="entry name" value="RND_pump_MFP"/>
</dbReference>
<dbReference type="Gene3D" id="2.40.30.170">
    <property type="match status" value="1"/>
</dbReference>
<sequence length="357" mass="36646">MPPRNRRLTLRSLLALCTIILGAGTAWAVDAIAVEIVPVEERPLTFDIKLTGTIAAQDSIDLSFPAGGRITSILVQAGDSVRGGYALARSDDVQQQQALVQALAGVEAAQAAEQQAAQAAARTAELLERGVGTRAAADAAEQALAAARGQLESARTSLRQARRAVLDAVIRAPQAAVVTARWAEPGQVVGAAQPILRLAALTRLEAVFQVPDTPQLDGAADARISLVPLDRPGAELTARVTEIAPLVDPATGSVTVRAAVDGPFDASLLGAAVQGTLHMPAGTGIEVPWSALSASGPSPAVWRVAPDGTVALAPVEIERFATGRVVLRSGVSPGDSVVGEGSHLMFPGRRVVPGKGS</sequence>
<dbReference type="Proteomes" id="UP000199555">
    <property type="component" value="Unassembled WGS sequence"/>
</dbReference>
<dbReference type="SUPFAM" id="SSF111369">
    <property type="entry name" value="HlyD-like secretion proteins"/>
    <property type="match status" value="1"/>
</dbReference>
<gene>
    <name evidence="4" type="ORF">SAMN04487971_101216</name>
</gene>
<dbReference type="PANTHER" id="PTHR30469">
    <property type="entry name" value="MULTIDRUG RESISTANCE PROTEIN MDTA"/>
    <property type="match status" value="1"/>
</dbReference>
<proteinExistence type="inferred from homology"/>
<evidence type="ECO:0000256" key="1">
    <source>
        <dbReference type="ARBA" id="ARBA00009477"/>
    </source>
</evidence>
<feature type="chain" id="PRO_5011512493" evidence="3">
    <location>
        <begin position="29"/>
        <end position="357"/>
    </location>
</feature>
<dbReference type="PANTHER" id="PTHR30469:SF38">
    <property type="entry name" value="HLYD FAMILY SECRETION PROTEIN"/>
    <property type="match status" value="1"/>
</dbReference>
<evidence type="ECO:0000313" key="5">
    <source>
        <dbReference type="Proteomes" id="UP000199555"/>
    </source>
</evidence>
<keyword evidence="5" id="KW-1185">Reference proteome</keyword>
<name>A0A1G9CGT7_9RHOB</name>
<keyword evidence="3" id="KW-0732">Signal</keyword>
<dbReference type="OrthoDB" id="9813967at2"/>
<keyword evidence="2" id="KW-0175">Coiled coil</keyword>
<accession>A0A1G9CGT7</accession>
<protein>
    <submittedName>
        <fullName evidence="4">RND family efflux transporter, MFP subunit</fullName>
    </submittedName>
</protein>
<evidence type="ECO:0000256" key="2">
    <source>
        <dbReference type="SAM" id="Coils"/>
    </source>
</evidence>
<feature type="coiled-coil region" evidence="2">
    <location>
        <begin position="109"/>
        <end position="164"/>
    </location>
</feature>
<feature type="signal peptide" evidence="3">
    <location>
        <begin position="1"/>
        <end position="28"/>
    </location>
</feature>
<dbReference type="Gene3D" id="1.10.287.470">
    <property type="entry name" value="Helix hairpin bin"/>
    <property type="match status" value="1"/>
</dbReference>
<evidence type="ECO:0000256" key="3">
    <source>
        <dbReference type="SAM" id="SignalP"/>
    </source>
</evidence>
<organism evidence="4 5">
    <name type="scientific">Paracoccus chinensis</name>
    <dbReference type="NCBI Taxonomy" id="525640"/>
    <lineage>
        <taxon>Bacteria</taxon>
        <taxon>Pseudomonadati</taxon>
        <taxon>Pseudomonadota</taxon>
        <taxon>Alphaproteobacteria</taxon>
        <taxon>Rhodobacterales</taxon>
        <taxon>Paracoccaceae</taxon>
        <taxon>Paracoccus</taxon>
    </lineage>
</organism>
<dbReference type="AlphaFoldDB" id="A0A1G9CGT7"/>
<dbReference type="GO" id="GO:1990281">
    <property type="term" value="C:efflux pump complex"/>
    <property type="evidence" value="ECO:0007669"/>
    <property type="project" value="TreeGrafter"/>
</dbReference>
<evidence type="ECO:0000313" key="4">
    <source>
        <dbReference type="EMBL" id="SDK50891.1"/>
    </source>
</evidence>
<dbReference type="GO" id="GO:0015562">
    <property type="term" value="F:efflux transmembrane transporter activity"/>
    <property type="evidence" value="ECO:0007669"/>
    <property type="project" value="TreeGrafter"/>
</dbReference>